<evidence type="ECO:0000313" key="1">
    <source>
        <dbReference type="EMBL" id="RDX64564.1"/>
    </source>
</evidence>
<dbReference type="EMBL" id="QJKJ01014325">
    <property type="protein sequence ID" value="RDX64564.1"/>
    <property type="molecule type" value="Genomic_DNA"/>
</dbReference>
<accession>A0A371EF29</accession>
<keyword evidence="2" id="KW-1185">Reference proteome</keyword>
<comment type="caution">
    <text evidence="1">The sequence shown here is derived from an EMBL/GenBank/DDBJ whole genome shotgun (WGS) entry which is preliminary data.</text>
</comment>
<reference evidence="1" key="1">
    <citation type="submission" date="2018-05" db="EMBL/GenBank/DDBJ databases">
        <title>Draft genome of Mucuna pruriens seed.</title>
        <authorList>
            <person name="Nnadi N.E."/>
            <person name="Vos R."/>
            <person name="Hasami M.H."/>
            <person name="Devisetty U.K."/>
            <person name="Aguiy J.C."/>
        </authorList>
    </citation>
    <scope>NUCLEOTIDE SEQUENCE [LARGE SCALE GENOMIC DNA]</scope>
    <source>
        <strain evidence="1">JCA_2017</strain>
    </source>
</reference>
<name>A0A371EF29_MUCPR</name>
<protein>
    <submittedName>
        <fullName evidence="1">Uncharacterized protein</fullName>
    </submittedName>
</protein>
<organism evidence="1 2">
    <name type="scientific">Mucuna pruriens</name>
    <name type="common">Velvet bean</name>
    <name type="synonym">Dolichos pruriens</name>
    <dbReference type="NCBI Taxonomy" id="157652"/>
    <lineage>
        <taxon>Eukaryota</taxon>
        <taxon>Viridiplantae</taxon>
        <taxon>Streptophyta</taxon>
        <taxon>Embryophyta</taxon>
        <taxon>Tracheophyta</taxon>
        <taxon>Spermatophyta</taxon>
        <taxon>Magnoliopsida</taxon>
        <taxon>eudicotyledons</taxon>
        <taxon>Gunneridae</taxon>
        <taxon>Pentapetalae</taxon>
        <taxon>rosids</taxon>
        <taxon>fabids</taxon>
        <taxon>Fabales</taxon>
        <taxon>Fabaceae</taxon>
        <taxon>Papilionoideae</taxon>
        <taxon>50 kb inversion clade</taxon>
        <taxon>NPAAA clade</taxon>
        <taxon>indigoferoid/millettioid clade</taxon>
        <taxon>Phaseoleae</taxon>
        <taxon>Mucuna</taxon>
    </lineage>
</organism>
<dbReference type="AlphaFoldDB" id="A0A371EF29"/>
<dbReference type="Proteomes" id="UP000257109">
    <property type="component" value="Unassembled WGS sequence"/>
</dbReference>
<feature type="non-terminal residue" evidence="1">
    <location>
        <position position="1"/>
    </location>
</feature>
<proteinExistence type="predicted"/>
<sequence length="60" mass="6609">MNVLRKHKKEIGWMLADLPRINTSIYFIGGGSPLDKVVAVKTKSNHIGRGEEGSHETTCS</sequence>
<gene>
    <name evidence="1" type="ORF">CR513_56874</name>
</gene>
<evidence type="ECO:0000313" key="2">
    <source>
        <dbReference type="Proteomes" id="UP000257109"/>
    </source>
</evidence>